<dbReference type="GO" id="GO:0008757">
    <property type="term" value="F:S-adenosylmethionine-dependent methyltransferase activity"/>
    <property type="evidence" value="ECO:0007669"/>
    <property type="project" value="InterPro"/>
</dbReference>
<dbReference type="Gene3D" id="3.40.50.150">
    <property type="entry name" value="Vaccinia Virus protein VP39"/>
    <property type="match status" value="1"/>
</dbReference>
<dbReference type="AlphaFoldDB" id="A0A078AFY5"/>
<organism evidence="2 3">
    <name type="scientific">Stylonychia lemnae</name>
    <name type="common">Ciliate</name>
    <dbReference type="NCBI Taxonomy" id="5949"/>
    <lineage>
        <taxon>Eukaryota</taxon>
        <taxon>Sar</taxon>
        <taxon>Alveolata</taxon>
        <taxon>Ciliophora</taxon>
        <taxon>Intramacronucleata</taxon>
        <taxon>Spirotrichea</taxon>
        <taxon>Stichotrichia</taxon>
        <taxon>Sporadotrichida</taxon>
        <taxon>Oxytrichidae</taxon>
        <taxon>Stylonychinae</taxon>
        <taxon>Stylonychia</taxon>
    </lineage>
</organism>
<keyword evidence="3" id="KW-1185">Reference proteome</keyword>
<protein>
    <submittedName>
        <fullName evidence="2">Coq5 family protein</fullName>
    </submittedName>
</protein>
<evidence type="ECO:0000313" key="3">
    <source>
        <dbReference type="Proteomes" id="UP000039865"/>
    </source>
</evidence>
<evidence type="ECO:0000313" key="2">
    <source>
        <dbReference type="EMBL" id="CDW79798.1"/>
    </source>
</evidence>
<dbReference type="InterPro" id="IPR029063">
    <property type="entry name" value="SAM-dependent_MTases_sf"/>
</dbReference>
<evidence type="ECO:0000259" key="1">
    <source>
        <dbReference type="Pfam" id="PF08241"/>
    </source>
</evidence>
<gene>
    <name evidence="2" type="primary">Contig2779.g2978</name>
    <name evidence="2" type="ORF">STYLEM_8790</name>
</gene>
<sequence length="306" mass="35867">MEQQEETQVIKKQAQDEKYWDDFSSEYDQHVTRVSTQPFITLCTQTNAYKSSTILQKGGVLVSCDFSGKMMELTNTKFQESEWGSQISGNSFNITPEQLTQLGDHSYDLENQISKYMENEHNRFFMGCQANNESLPFKNDTFDCYIANLSLMIVDNHVNQLSEAYRVCKRGSKFGFSVWGREENNNNFKIVNQIFEKYQLGPKVKPTKTNFHICQNQDQVKKEMEDIGYTNIKMWLQPMNFPYQDFNDYWETMFARPTFVPLLAKLSEDERKQMKQDTEDLYDQLLGKDAIDPNCFELLIIIAEKQ</sequence>
<name>A0A078AFY5_STYLE</name>
<dbReference type="InterPro" id="IPR013216">
    <property type="entry name" value="Methyltransf_11"/>
</dbReference>
<dbReference type="SUPFAM" id="SSF53335">
    <property type="entry name" value="S-adenosyl-L-methionine-dependent methyltransferases"/>
    <property type="match status" value="1"/>
</dbReference>
<accession>A0A078AFY5</accession>
<proteinExistence type="predicted"/>
<feature type="domain" description="Methyltransferase type 11" evidence="1">
    <location>
        <begin position="125"/>
        <end position="174"/>
    </location>
</feature>
<reference evidence="2 3" key="1">
    <citation type="submission" date="2014-06" db="EMBL/GenBank/DDBJ databases">
        <authorList>
            <person name="Swart Estienne"/>
        </authorList>
    </citation>
    <scope>NUCLEOTIDE SEQUENCE [LARGE SCALE GENOMIC DNA]</scope>
    <source>
        <strain evidence="2 3">130c</strain>
    </source>
</reference>
<dbReference type="Proteomes" id="UP000039865">
    <property type="component" value="Unassembled WGS sequence"/>
</dbReference>
<dbReference type="Pfam" id="PF08241">
    <property type="entry name" value="Methyltransf_11"/>
    <property type="match status" value="1"/>
</dbReference>
<dbReference type="OrthoDB" id="284858at2759"/>
<dbReference type="EMBL" id="CCKQ01008351">
    <property type="protein sequence ID" value="CDW79798.1"/>
    <property type="molecule type" value="Genomic_DNA"/>
</dbReference>
<dbReference type="InParanoid" id="A0A078AFY5"/>